<dbReference type="InterPro" id="IPR013783">
    <property type="entry name" value="Ig-like_fold"/>
</dbReference>
<dbReference type="InterPro" id="IPR036179">
    <property type="entry name" value="Ig-like_dom_sf"/>
</dbReference>
<dbReference type="Proteomes" id="UP000507470">
    <property type="component" value="Unassembled WGS sequence"/>
</dbReference>
<dbReference type="CDD" id="cd00063">
    <property type="entry name" value="FN3"/>
    <property type="match status" value="1"/>
</dbReference>
<feature type="transmembrane region" description="Helical" evidence="2">
    <location>
        <begin position="171"/>
        <end position="195"/>
    </location>
</feature>
<feature type="region of interest" description="Disordered" evidence="1">
    <location>
        <begin position="249"/>
        <end position="286"/>
    </location>
</feature>
<dbReference type="SUPFAM" id="SSF48726">
    <property type="entry name" value="Immunoglobulin"/>
    <property type="match status" value="1"/>
</dbReference>
<protein>
    <submittedName>
        <fullName evidence="3">Uncharacterized protein</fullName>
    </submittedName>
</protein>
<keyword evidence="2" id="KW-1133">Transmembrane helix</keyword>
<reference evidence="3 4" key="1">
    <citation type="submission" date="2020-06" db="EMBL/GenBank/DDBJ databases">
        <authorList>
            <person name="Li R."/>
            <person name="Bekaert M."/>
        </authorList>
    </citation>
    <scope>NUCLEOTIDE SEQUENCE [LARGE SCALE GENOMIC DNA]</scope>
    <source>
        <strain evidence="4">wild</strain>
    </source>
</reference>
<proteinExistence type="predicted"/>
<accession>A0A6J8BH39</accession>
<keyword evidence="2" id="KW-0812">Transmembrane</keyword>
<dbReference type="EMBL" id="CACVKT020003356">
    <property type="protein sequence ID" value="CAC5383258.1"/>
    <property type="molecule type" value="Genomic_DNA"/>
</dbReference>
<dbReference type="AlphaFoldDB" id="A0A6J8BH39"/>
<evidence type="ECO:0000313" key="3">
    <source>
        <dbReference type="EMBL" id="CAC5383258.1"/>
    </source>
</evidence>
<keyword evidence="2" id="KW-0472">Membrane</keyword>
<evidence type="ECO:0000313" key="4">
    <source>
        <dbReference type="Proteomes" id="UP000507470"/>
    </source>
</evidence>
<dbReference type="OrthoDB" id="8915654at2759"/>
<organism evidence="3 4">
    <name type="scientific">Mytilus coruscus</name>
    <name type="common">Sea mussel</name>
    <dbReference type="NCBI Taxonomy" id="42192"/>
    <lineage>
        <taxon>Eukaryota</taxon>
        <taxon>Metazoa</taxon>
        <taxon>Spiralia</taxon>
        <taxon>Lophotrochozoa</taxon>
        <taxon>Mollusca</taxon>
        <taxon>Bivalvia</taxon>
        <taxon>Autobranchia</taxon>
        <taxon>Pteriomorphia</taxon>
        <taxon>Mytilida</taxon>
        <taxon>Mytiloidea</taxon>
        <taxon>Mytilidae</taxon>
        <taxon>Mytilinae</taxon>
        <taxon>Mytilus</taxon>
    </lineage>
</organism>
<gene>
    <name evidence="3" type="ORF">MCOR_19022</name>
</gene>
<dbReference type="SUPFAM" id="SSF49265">
    <property type="entry name" value="Fibronectin type III"/>
    <property type="match status" value="1"/>
</dbReference>
<dbReference type="InterPro" id="IPR036116">
    <property type="entry name" value="FN3_sf"/>
</dbReference>
<feature type="compositionally biased region" description="Polar residues" evidence="1">
    <location>
        <begin position="258"/>
        <end position="272"/>
    </location>
</feature>
<evidence type="ECO:0000256" key="2">
    <source>
        <dbReference type="SAM" id="Phobius"/>
    </source>
</evidence>
<dbReference type="InterPro" id="IPR003961">
    <property type="entry name" value="FN3_dom"/>
</dbReference>
<sequence>MRCNETQHIVYVNHGDGVMLSCTCFDDYSSQWLGPNKISGPNTGYFMPSILGKKLNQKLNQSKYRLFSEYDTHKCCLQITNFLSDDDGAYKCLYVNSSIIYINVFIVSATRHPAPPEHLSAVLNYTTFVVYWQPGLDGGHPQSFYIEYRPETKSEWEVTAAAKSEKYNYHVWQIISSLLGGILILSICLNIHFLLRRKKNSGTVLEIPPEGQYYEIGPINDSSVRIQGEINNVQEAVIRVDRSASQSTNSITSSFQNKGSSESSVQSLSNKLPNEDGYENPYQTIDPENIEMHPYSIVTTQMYQNTLIFPKEITTKNAKKAIQNNKDRSPWLIIYNTTCVNA</sequence>
<dbReference type="Gene3D" id="2.60.40.10">
    <property type="entry name" value="Immunoglobulins"/>
    <property type="match status" value="2"/>
</dbReference>
<keyword evidence="4" id="KW-1185">Reference proteome</keyword>
<name>A0A6J8BH39_MYTCO</name>
<evidence type="ECO:0000256" key="1">
    <source>
        <dbReference type="SAM" id="MobiDB-lite"/>
    </source>
</evidence>